<keyword evidence="1" id="KW-0472">Membrane</keyword>
<evidence type="ECO:0000313" key="3">
    <source>
        <dbReference type="Proteomes" id="UP000008850"/>
    </source>
</evidence>
<dbReference type="EMBL" id="CP003075">
    <property type="protein sequence ID" value="AEQ51437.1"/>
    <property type="molecule type" value="Genomic_DNA"/>
</dbReference>
<reference evidence="2 3" key="1">
    <citation type="journal article" date="2012" name="J. Bacteriol.">
        <title>Complete genome sequence of Pelagibacterium halotolerans B2T.</title>
        <authorList>
            <person name="Huo Y.Y."/>
            <person name="Cheng H."/>
            <person name="Han X.F."/>
            <person name="Jiang X.W."/>
            <person name="Sun C."/>
            <person name="Zhang X.Q."/>
            <person name="Zhu X.F."/>
            <person name="Liu Y.F."/>
            <person name="Li P.F."/>
            <person name="Ni P.X."/>
            <person name="Wu M."/>
        </authorList>
    </citation>
    <scope>NUCLEOTIDE SEQUENCE [LARGE SCALE GENOMIC DNA]</scope>
    <source>
        <strain evidence="3">DSM 22347 / JCM 15775 / CGMCC 1.7692 / B2</strain>
    </source>
</reference>
<name>G4R9N0_PELHB</name>
<proteinExistence type="predicted"/>
<evidence type="ECO:0000256" key="1">
    <source>
        <dbReference type="SAM" id="Phobius"/>
    </source>
</evidence>
<evidence type="ECO:0008006" key="4">
    <source>
        <dbReference type="Google" id="ProtNLM"/>
    </source>
</evidence>
<keyword evidence="3" id="KW-1185">Reference proteome</keyword>
<gene>
    <name evidence="2" type="ordered locus">KKY_1416</name>
</gene>
<sequence>MRIFIIAACLVVLVIALLTLGLSAAEFGFIMLGGALVVAIVMYIITRRRYQRMPDSDKSDREPPSLP</sequence>
<dbReference type="KEGG" id="phl:KKY_1416"/>
<dbReference type="AlphaFoldDB" id="G4R9N0"/>
<dbReference type="HOGENOM" id="CLU_2808612_0_0_5"/>
<dbReference type="Proteomes" id="UP000008850">
    <property type="component" value="Chromosome"/>
</dbReference>
<dbReference type="STRING" id="1082931.KKY_1416"/>
<protein>
    <recommendedName>
        <fullName evidence="4">Transmembrane protein</fullName>
    </recommendedName>
</protein>
<feature type="transmembrane region" description="Helical" evidence="1">
    <location>
        <begin position="29"/>
        <end position="46"/>
    </location>
</feature>
<keyword evidence="1" id="KW-0812">Transmembrane</keyword>
<organism evidence="2 3">
    <name type="scientific">Pelagibacterium halotolerans (strain DSM 22347 / JCM 15775 / CGMCC 1.7692 / B2)</name>
    <dbReference type="NCBI Taxonomy" id="1082931"/>
    <lineage>
        <taxon>Bacteria</taxon>
        <taxon>Pseudomonadati</taxon>
        <taxon>Pseudomonadota</taxon>
        <taxon>Alphaproteobacteria</taxon>
        <taxon>Hyphomicrobiales</taxon>
        <taxon>Devosiaceae</taxon>
        <taxon>Pelagibacterium</taxon>
    </lineage>
</organism>
<keyword evidence="1" id="KW-1133">Transmembrane helix</keyword>
<dbReference type="RefSeq" id="WP_014130586.1">
    <property type="nucleotide sequence ID" value="NC_016078.1"/>
</dbReference>
<evidence type="ECO:0000313" key="2">
    <source>
        <dbReference type="EMBL" id="AEQ51437.1"/>
    </source>
</evidence>
<accession>G4R9N0</accession>